<dbReference type="KEGG" id="rom:EI983_17405"/>
<dbReference type="Proteomes" id="UP000428330">
    <property type="component" value="Chromosome"/>
</dbReference>
<dbReference type="EMBL" id="CP034348">
    <property type="protein sequence ID" value="QGX99948.1"/>
    <property type="molecule type" value="Genomic_DNA"/>
</dbReference>
<keyword evidence="4" id="KW-1185">Reference proteome</keyword>
<keyword evidence="1" id="KW-1133">Transmembrane helix</keyword>
<name>A0A6I6J5A6_9RHOB</name>
<dbReference type="OrthoDB" id="3782725at2"/>
<evidence type="ECO:0000313" key="4">
    <source>
        <dbReference type="Proteomes" id="UP000428330"/>
    </source>
</evidence>
<dbReference type="InterPro" id="IPR025698">
    <property type="entry name" value="2TM_dom"/>
</dbReference>
<evidence type="ECO:0000256" key="1">
    <source>
        <dbReference type="SAM" id="Phobius"/>
    </source>
</evidence>
<dbReference type="RefSeq" id="WP_157708627.1">
    <property type="nucleotide sequence ID" value="NZ_CP034348.1"/>
</dbReference>
<dbReference type="Pfam" id="PF13239">
    <property type="entry name" value="2TM"/>
    <property type="match status" value="1"/>
</dbReference>
<keyword evidence="1" id="KW-0812">Transmembrane</keyword>
<organism evidence="3 4">
    <name type="scientific">Roseovarius faecimaris</name>
    <dbReference type="NCBI Taxonomy" id="2494550"/>
    <lineage>
        <taxon>Bacteria</taxon>
        <taxon>Pseudomonadati</taxon>
        <taxon>Pseudomonadota</taxon>
        <taxon>Alphaproteobacteria</taxon>
        <taxon>Rhodobacterales</taxon>
        <taxon>Roseobacteraceae</taxon>
        <taxon>Roseovarius</taxon>
    </lineage>
</organism>
<keyword evidence="1" id="KW-0472">Membrane</keyword>
<accession>A0A6I6J5A6</accession>
<feature type="domain" description="2TM" evidence="2">
    <location>
        <begin position="9"/>
        <end position="69"/>
    </location>
</feature>
<gene>
    <name evidence="3" type="ORF">EI983_17405</name>
</gene>
<feature type="transmembrane region" description="Helical" evidence="1">
    <location>
        <begin position="20"/>
        <end position="39"/>
    </location>
</feature>
<reference evidence="4" key="1">
    <citation type="submission" date="2018-12" db="EMBL/GenBank/DDBJ databases">
        <title>Complete genome sequence of Roseovarius sp. MME-070.</title>
        <authorList>
            <person name="Nam Y.-D."/>
            <person name="Kang J."/>
            <person name="Chung W.-H."/>
            <person name="Park Y.S."/>
        </authorList>
    </citation>
    <scope>NUCLEOTIDE SEQUENCE [LARGE SCALE GENOMIC DNA]</scope>
    <source>
        <strain evidence="4">MME-070</strain>
    </source>
</reference>
<evidence type="ECO:0000259" key="2">
    <source>
        <dbReference type="Pfam" id="PF13239"/>
    </source>
</evidence>
<protein>
    <recommendedName>
        <fullName evidence="2">2TM domain-containing protein</fullName>
    </recommendedName>
</protein>
<proteinExistence type="predicted"/>
<evidence type="ECO:0000313" key="3">
    <source>
        <dbReference type="EMBL" id="QGX99948.1"/>
    </source>
</evidence>
<dbReference type="AlphaFoldDB" id="A0A6I6J5A6"/>
<feature type="transmembrane region" description="Helical" evidence="1">
    <location>
        <begin position="45"/>
        <end position="64"/>
    </location>
</feature>
<sequence length="97" mass="10826">MTQTENYQMARTRAEAQYGFLVHAAIYAGVILLLTLIDLTTSPGVIWFIWPMLGWGIPVALHGARVFQLGDKAAIIDALTARELRRLSSKEHPVEPH</sequence>